<evidence type="ECO:0000313" key="12">
    <source>
        <dbReference type="Proteomes" id="UP000014500"/>
    </source>
</evidence>
<feature type="domain" description="Ig-like" evidence="10">
    <location>
        <begin position="398"/>
        <end position="491"/>
    </location>
</feature>
<evidence type="ECO:0000256" key="1">
    <source>
        <dbReference type="ARBA" id="ARBA00004479"/>
    </source>
</evidence>
<feature type="domain" description="Ig-like" evidence="10">
    <location>
        <begin position="683"/>
        <end position="774"/>
    </location>
</feature>
<evidence type="ECO:0000256" key="5">
    <source>
        <dbReference type="ARBA" id="ARBA00022889"/>
    </source>
</evidence>
<dbReference type="STRING" id="126957.T1IV65"/>
<dbReference type="InterPro" id="IPR036179">
    <property type="entry name" value="Ig-like_dom_sf"/>
</dbReference>
<dbReference type="SUPFAM" id="SSF48726">
    <property type="entry name" value="Immunoglobulin"/>
    <property type="match status" value="8"/>
</dbReference>
<dbReference type="EMBL" id="JH431575">
    <property type="status" value="NOT_ANNOTATED_CDS"/>
    <property type="molecule type" value="Genomic_DNA"/>
</dbReference>
<dbReference type="InterPro" id="IPR003598">
    <property type="entry name" value="Ig_sub2"/>
</dbReference>
<feature type="domain" description="Ig-like" evidence="10">
    <location>
        <begin position="508"/>
        <end position="576"/>
    </location>
</feature>
<evidence type="ECO:0000256" key="7">
    <source>
        <dbReference type="ARBA" id="ARBA00023136"/>
    </source>
</evidence>
<dbReference type="FunFam" id="2.60.40.10:FF:000333">
    <property type="entry name" value="Down syndrome cell adhesion molecule"/>
    <property type="match status" value="2"/>
</dbReference>
<evidence type="ECO:0000256" key="2">
    <source>
        <dbReference type="ARBA" id="ARBA00022692"/>
    </source>
</evidence>
<keyword evidence="6" id="KW-1133">Transmembrane helix</keyword>
<dbReference type="PhylomeDB" id="T1IV65"/>
<keyword evidence="8" id="KW-1015">Disulfide bond</keyword>
<name>T1IV65_STRMM</name>
<dbReference type="PROSITE" id="PS50835">
    <property type="entry name" value="IG_LIKE"/>
    <property type="match status" value="8"/>
</dbReference>
<dbReference type="GO" id="GO:0070593">
    <property type="term" value="P:dendrite self-avoidance"/>
    <property type="evidence" value="ECO:0007669"/>
    <property type="project" value="TreeGrafter"/>
</dbReference>
<dbReference type="SMART" id="SM00409">
    <property type="entry name" value="IG"/>
    <property type="match status" value="8"/>
</dbReference>
<dbReference type="InterPro" id="IPR013098">
    <property type="entry name" value="Ig_I-set"/>
</dbReference>
<dbReference type="PANTHER" id="PTHR10075:SF100">
    <property type="entry name" value="FASCICLIN-2"/>
    <property type="match status" value="1"/>
</dbReference>
<reference evidence="11" key="2">
    <citation type="submission" date="2015-02" db="UniProtKB">
        <authorList>
            <consortium name="EnsemblMetazoa"/>
        </authorList>
    </citation>
    <scope>IDENTIFICATION</scope>
</reference>
<feature type="domain" description="Ig-like" evidence="10">
    <location>
        <begin position="778"/>
        <end position="868"/>
    </location>
</feature>
<keyword evidence="9" id="KW-0393">Immunoglobulin domain</keyword>
<dbReference type="Gene3D" id="2.60.40.10">
    <property type="entry name" value="Immunoglobulins"/>
    <property type="match status" value="9"/>
</dbReference>
<keyword evidence="2" id="KW-0812">Transmembrane</keyword>
<protein>
    <recommendedName>
        <fullName evidence="10">Ig-like domain-containing protein</fullName>
    </recommendedName>
</protein>
<feature type="domain" description="Ig-like" evidence="10">
    <location>
        <begin position="214"/>
        <end position="303"/>
    </location>
</feature>
<keyword evidence="3" id="KW-0732">Signal</keyword>
<feature type="domain" description="Ig-like" evidence="10">
    <location>
        <begin position="307"/>
        <end position="392"/>
    </location>
</feature>
<accession>T1IV65</accession>
<dbReference type="GO" id="GO:0005886">
    <property type="term" value="C:plasma membrane"/>
    <property type="evidence" value="ECO:0007669"/>
    <property type="project" value="TreeGrafter"/>
</dbReference>
<keyword evidence="4" id="KW-0677">Repeat</keyword>
<reference evidence="12" key="1">
    <citation type="submission" date="2011-05" db="EMBL/GenBank/DDBJ databases">
        <authorList>
            <person name="Richards S.R."/>
            <person name="Qu J."/>
            <person name="Jiang H."/>
            <person name="Jhangiani S.N."/>
            <person name="Agravi P."/>
            <person name="Goodspeed R."/>
            <person name="Gross S."/>
            <person name="Mandapat C."/>
            <person name="Jackson L."/>
            <person name="Mathew T."/>
            <person name="Pu L."/>
            <person name="Thornton R."/>
            <person name="Saada N."/>
            <person name="Wilczek-Boney K.B."/>
            <person name="Lee S."/>
            <person name="Kovar C."/>
            <person name="Wu Y."/>
            <person name="Scherer S.E."/>
            <person name="Worley K.C."/>
            <person name="Muzny D.M."/>
            <person name="Gibbs R."/>
        </authorList>
    </citation>
    <scope>NUCLEOTIDE SEQUENCE</scope>
    <source>
        <strain evidence="12">Brora</strain>
    </source>
</reference>
<sequence>YIFLEPKFTSEFPLNYDFSNITGGKLFCKADGDPQPEITWLLVDGSPVNHVSRLRQTLPDGTLLFPSFGIDDYRQDVHGVSYRCAATNTFGSIVSNEIKVRGVVNQIYDIHVYDVYTMKKNTAIMRCHIPKFVQPYVNITAWIKDSVVSITSSNLNPNSKYVLLPTGELIIEDVDGNDALTTYRCQVLHRLTGEVKLSNPGRLIVTESQGKVPPKIIFSNSNLVITKNERLFLPCVASGHPTPDYIWSKETTSGNYENIYSNDRIEVGSGLLVIEKTQDTDSGRYMCMASNEVNSVKISIQVTIIEPLFALISPAMATVDANQEVFLNCKTKGSPINNIIWFKDGKPLPKNDVLQVNNHTIKISKMDTQNAGIYQCFAMNERYSTFGSAVIKLGDTIPIIVKGFNKQVLYPKDDMFLECTSNGNPTPQFSWSLDNVKLSTNGRININMRSDGNNNVTSSLKISNVNVQDGGVYRCIAKTKKGFVEHLARISIHGKLGMRSNIKYHAIEDSVVQIDCPVYGYPMNKVQWEKDGQSMPIHIRHSVPKNGSLIIHNVKRLADKGKYICLVTNDENDKVKGEIELLVMVPPKILPFNFQDDQFFKGMRAHIVCAVSQGDLPIKFRWLKDGQVISSALGISARNYDDYANSLSIESVSSVHTGNYTCIAGNNAAEVTYTAQLLVHVPPKVVPFSFQDEPLSEGTLVRVSCVVSRGDLPINITWLKDDRIIPSELPVSIREFDEYSSVLSIDPVKFKHAGNYSCIALNHAGISSHTAQLAIKVPLRWIIKPQDARKKSGQILSVDCQAEGFPDPVITWKKSPDSDISFNKLELVQNNEKRQVLENGTLMFKNIQRSDDGYYVCLASNDNQESLSKFISILVEGMLN</sequence>
<evidence type="ECO:0000256" key="8">
    <source>
        <dbReference type="ARBA" id="ARBA00023157"/>
    </source>
</evidence>
<dbReference type="InterPro" id="IPR007110">
    <property type="entry name" value="Ig-like_dom"/>
</dbReference>
<evidence type="ECO:0000256" key="4">
    <source>
        <dbReference type="ARBA" id="ARBA00022737"/>
    </source>
</evidence>
<dbReference type="Pfam" id="PF07679">
    <property type="entry name" value="I-set"/>
    <property type="match status" value="2"/>
</dbReference>
<organism evidence="11 12">
    <name type="scientific">Strigamia maritima</name>
    <name type="common">European centipede</name>
    <name type="synonym">Geophilus maritimus</name>
    <dbReference type="NCBI Taxonomy" id="126957"/>
    <lineage>
        <taxon>Eukaryota</taxon>
        <taxon>Metazoa</taxon>
        <taxon>Ecdysozoa</taxon>
        <taxon>Arthropoda</taxon>
        <taxon>Myriapoda</taxon>
        <taxon>Chilopoda</taxon>
        <taxon>Pleurostigmophora</taxon>
        <taxon>Geophilomorpha</taxon>
        <taxon>Linotaeniidae</taxon>
        <taxon>Strigamia</taxon>
    </lineage>
</organism>
<dbReference type="eggNOG" id="KOG3510">
    <property type="taxonomic scope" value="Eukaryota"/>
</dbReference>
<dbReference type="GO" id="GO:0007417">
    <property type="term" value="P:central nervous system development"/>
    <property type="evidence" value="ECO:0007669"/>
    <property type="project" value="TreeGrafter"/>
</dbReference>
<dbReference type="SMART" id="SM00408">
    <property type="entry name" value="IGc2"/>
    <property type="match status" value="8"/>
</dbReference>
<dbReference type="InterPro" id="IPR003599">
    <property type="entry name" value="Ig_sub"/>
</dbReference>
<keyword evidence="5" id="KW-0130">Cell adhesion</keyword>
<dbReference type="HOGENOM" id="CLU_001038_1_1_1"/>
<evidence type="ECO:0000256" key="6">
    <source>
        <dbReference type="ARBA" id="ARBA00022989"/>
    </source>
</evidence>
<dbReference type="GO" id="GO:0030424">
    <property type="term" value="C:axon"/>
    <property type="evidence" value="ECO:0007669"/>
    <property type="project" value="TreeGrafter"/>
</dbReference>
<dbReference type="InterPro" id="IPR013783">
    <property type="entry name" value="Ig-like_fold"/>
</dbReference>
<dbReference type="FunFam" id="2.60.40.10:FF:000032">
    <property type="entry name" value="palladin isoform X1"/>
    <property type="match status" value="1"/>
</dbReference>
<dbReference type="Pfam" id="PF13927">
    <property type="entry name" value="Ig_3"/>
    <property type="match status" value="5"/>
</dbReference>
<evidence type="ECO:0000259" key="10">
    <source>
        <dbReference type="PROSITE" id="PS50835"/>
    </source>
</evidence>
<evidence type="ECO:0000256" key="9">
    <source>
        <dbReference type="ARBA" id="ARBA00023319"/>
    </source>
</evidence>
<evidence type="ECO:0000256" key="3">
    <source>
        <dbReference type="ARBA" id="ARBA00022729"/>
    </source>
</evidence>
<dbReference type="OMA" id="KHTITWQ"/>
<dbReference type="FunFam" id="2.60.40.10:FF:000017">
    <property type="entry name" value="Down syndrome cell adhesion molecule b"/>
    <property type="match status" value="1"/>
</dbReference>
<dbReference type="FunFam" id="2.60.40.10:FF:000104">
    <property type="entry name" value="Down syndrome cell adhesion molecule b"/>
    <property type="match status" value="1"/>
</dbReference>
<dbReference type="GO" id="GO:0007156">
    <property type="term" value="P:homophilic cell adhesion via plasma membrane adhesion molecules"/>
    <property type="evidence" value="ECO:0007669"/>
    <property type="project" value="TreeGrafter"/>
</dbReference>
<dbReference type="AlphaFoldDB" id="T1IV65"/>
<proteinExistence type="predicted"/>
<feature type="domain" description="Ig-like" evidence="10">
    <location>
        <begin position="587"/>
        <end position="672"/>
    </location>
</feature>
<dbReference type="EnsemblMetazoa" id="SMAR005057-RA">
    <property type="protein sequence ID" value="SMAR005057-PA"/>
    <property type="gene ID" value="SMAR005057"/>
</dbReference>
<evidence type="ECO:0000313" key="11">
    <source>
        <dbReference type="EnsemblMetazoa" id="SMAR005057-PA"/>
    </source>
</evidence>
<keyword evidence="12" id="KW-1185">Reference proteome</keyword>
<dbReference type="Proteomes" id="UP000014500">
    <property type="component" value="Unassembled WGS sequence"/>
</dbReference>
<dbReference type="GO" id="GO:0098632">
    <property type="term" value="F:cell-cell adhesion mediator activity"/>
    <property type="evidence" value="ECO:0007669"/>
    <property type="project" value="TreeGrafter"/>
</dbReference>
<dbReference type="PANTHER" id="PTHR10075">
    <property type="entry name" value="BASIGIN RELATED"/>
    <property type="match status" value="1"/>
</dbReference>
<keyword evidence="7" id="KW-0472">Membrane</keyword>
<feature type="domain" description="Ig-like" evidence="10">
    <location>
        <begin position="6"/>
        <end position="101"/>
    </location>
</feature>
<dbReference type="GO" id="GO:0007411">
    <property type="term" value="P:axon guidance"/>
    <property type="evidence" value="ECO:0007669"/>
    <property type="project" value="TreeGrafter"/>
</dbReference>
<comment type="subcellular location">
    <subcellularLocation>
        <location evidence="1">Membrane</location>
        <topology evidence="1">Single-pass type I membrane protein</topology>
    </subcellularLocation>
</comment>